<dbReference type="PANTHER" id="PTHR46726:SF1">
    <property type="entry name" value="TWO-PORE CALCIUM CHANNEL 3"/>
    <property type="match status" value="1"/>
</dbReference>
<comment type="subcellular location">
    <subcellularLocation>
        <location evidence="1">Membrane</location>
        <topology evidence="1">Multi-pass membrane protein</topology>
    </subcellularLocation>
</comment>
<keyword evidence="3" id="KW-0106">Calcium</keyword>
<accession>A0A9W7BFI2</accession>
<evidence type="ECO:0000256" key="5">
    <source>
        <dbReference type="ARBA" id="ARBA00023136"/>
    </source>
</evidence>
<organism evidence="9 10">
    <name type="scientific">Triparma verrucosa</name>
    <dbReference type="NCBI Taxonomy" id="1606542"/>
    <lineage>
        <taxon>Eukaryota</taxon>
        <taxon>Sar</taxon>
        <taxon>Stramenopiles</taxon>
        <taxon>Ochrophyta</taxon>
        <taxon>Bolidophyceae</taxon>
        <taxon>Parmales</taxon>
        <taxon>Triparmaceae</taxon>
        <taxon>Triparma</taxon>
    </lineage>
</organism>
<dbReference type="GO" id="GO:0005509">
    <property type="term" value="F:calcium ion binding"/>
    <property type="evidence" value="ECO:0007669"/>
    <property type="project" value="InterPro"/>
</dbReference>
<dbReference type="Gene3D" id="1.10.238.10">
    <property type="entry name" value="EF-hand"/>
    <property type="match status" value="1"/>
</dbReference>
<dbReference type="SUPFAM" id="SSF81324">
    <property type="entry name" value="Voltage-gated potassium channels"/>
    <property type="match status" value="2"/>
</dbReference>
<evidence type="ECO:0000256" key="1">
    <source>
        <dbReference type="ARBA" id="ARBA00004141"/>
    </source>
</evidence>
<dbReference type="Gene3D" id="1.10.287.70">
    <property type="match status" value="2"/>
</dbReference>
<dbReference type="EMBL" id="BRXX01000096">
    <property type="protein sequence ID" value="GMH89586.1"/>
    <property type="molecule type" value="Genomic_DNA"/>
</dbReference>
<dbReference type="PROSITE" id="PS00018">
    <property type="entry name" value="EF_HAND_1"/>
    <property type="match status" value="2"/>
</dbReference>
<keyword evidence="4 7" id="KW-1133">Transmembrane helix</keyword>
<evidence type="ECO:0000256" key="6">
    <source>
        <dbReference type="SAM" id="MobiDB-lite"/>
    </source>
</evidence>
<feature type="region of interest" description="Disordered" evidence="6">
    <location>
        <begin position="1"/>
        <end position="22"/>
    </location>
</feature>
<dbReference type="AlphaFoldDB" id="A0A9W7BFI2"/>
<dbReference type="InterPro" id="IPR005821">
    <property type="entry name" value="Ion_trans_dom"/>
</dbReference>
<feature type="transmembrane region" description="Helical" evidence="7">
    <location>
        <begin position="655"/>
        <end position="676"/>
    </location>
</feature>
<feature type="region of interest" description="Disordered" evidence="6">
    <location>
        <begin position="1039"/>
        <end position="1065"/>
    </location>
</feature>
<dbReference type="InterPro" id="IPR027359">
    <property type="entry name" value="Volt_channel_dom_sf"/>
</dbReference>
<dbReference type="SUPFAM" id="SSF47473">
    <property type="entry name" value="EF-hand"/>
    <property type="match status" value="1"/>
</dbReference>
<protein>
    <recommendedName>
        <fullName evidence="8">EF-hand domain-containing protein</fullName>
    </recommendedName>
</protein>
<dbReference type="CDD" id="cd00065">
    <property type="entry name" value="FYVE_like_SF"/>
    <property type="match status" value="1"/>
</dbReference>
<feature type="transmembrane region" description="Helical" evidence="7">
    <location>
        <begin position="565"/>
        <end position="587"/>
    </location>
</feature>
<feature type="domain" description="EF-hand" evidence="8">
    <location>
        <begin position="431"/>
        <end position="466"/>
    </location>
</feature>
<dbReference type="InterPro" id="IPR002048">
    <property type="entry name" value="EF_hand_dom"/>
</dbReference>
<feature type="transmembrane region" description="Helical" evidence="7">
    <location>
        <begin position="526"/>
        <end position="545"/>
    </location>
</feature>
<evidence type="ECO:0000313" key="10">
    <source>
        <dbReference type="Proteomes" id="UP001165160"/>
    </source>
</evidence>
<dbReference type="InterPro" id="IPR018247">
    <property type="entry name" value="EF_Hand_1_Ca_BS"/>
</dbReference>
<name>A0A9W7BFI2_9STRA</name>
<gene>
    <name evidence="9" type="ORF">TrVE_jg6220</name>
</gene>
<evidence type="ECO:0000256" key="7">
    <source>
        <dbReference type="SAM" id="Phobius"/>
    </source>
</evidence>
<dbReference type="Proteomes" id="UP001165160">
    <property type="component" value="Unassembled WGS sequence"/>
</dbReference>
<dbReference type="PANTHER" id="PTHR46726">
    <property type="entry name" value="TWO PORE CHANNEL 3"/>
    <property type="match status" value="1"/>
</dbReference>
<dbReference type="PROSITE" id="PS50222">
    <property type="entry name" value="EF_HAND_2"/>
    <property type="match status" value="2"/>
</dbReference>
<feature type="transmembrane region" description="Helical" evidence="7">
    <location>
        <begin position="164"/>
        <end position="182"/>
    </location>
</feature>
<keyword evidence="10" id="KW-1185">Reference proteome</keyword>
<dbReference type="InterPro" id="IPR011992">
    <property type="entry name" value="EF-hand-dom_pair"/>
</dbReference>
<dbReference type="Pfam" id="PF00520">
    <property type="entry name" value="Ion_trans"/>
    <property type="match status" value="2"/>
</dbReference>
<feature type="transmembrane region" description="Helical" evidence="7">
    <location>
        <begin position="730"/>
        <end position="747"/>
    </location>
</feature>
<keyword evidence="2 7" id="KW-0812">Transmembrane</keyword>
<evidence type="ECO:0000313" key="9">
    <source>
        <dbReference type="EMBL" id="GMH89586.1"/>
    </source>
</evidence>
<reference evidence="10" key="1">
    <citation type="journal article" date="2023" name="Commun. Biol.">
        <title>Genome analysis of Parmales, the sister group of diatoms, reveals the evolutionary specialization of diatoms from phago-mixotrophs to photoautotrophs.</title>
        <authorList>
            <person name="Ban H."/>
            <person name="Sato S."/>
            <person name="Yoshikawa S."/>
            <person name="Yamada K."/>
            <person name="Nakamura Y."/>
            <person name="Ichinomiya M."/>
            <person name="Sato N."/>
            <person name="Blanc-Mathieu R."/>
            <person name="Endo H."/>
            <person name="Kuwata A."/>
            <person name="Ogata H."/>
        </authorList>
    </citation>
    <scope>NUCLEOTIDE SEQUENCE [LARGE SCALE GENOMIC DNA]</scope>
    <source>
        <strain evidence="10">NIES 3699</strain>
    </source>
</reference>
<sequence length="1065" mass="121374">METNPNPPRRMSKSASVKVPQSTSAMQRKMVGLAYRKHSSLNENNLALNQQRILTEARRIDDEIVGRERRLQLQLMSQQLGSSTLTEIPPVEKVDMAAVLLFDAINNLTTRHRIATSFDRALYLFMHGNMFRATFVTPICALHMLLIFIEDPSEFTGLAHRKEIAMGIDICCIMFHLVHFMVRLALRHSGNNIAAEDAALNKVRFSLRKKLKKVRRFFGGRTEQFEMFAFLIAAAMLTENAVFMSNGYGTARFCRCFRVVFLVDAQPLLKRLVRNCLSSLIALREVLLLSAAVILFFSLTAIVVWPPATTAEGATHFYSVHRAIMSFTFASMGAVNFPDIMLPAVNEDFRSTCLFFMCFMVLVVVWLLNLCLATVYQQYRSFLSKRALHQHKTRRKALLSAFILLDTDSDKVIEKKDFLTAVRKVRDLDEDDEKELDFLWVQCDIDKDGTIDPHDFFSVCDILVCTVKKKSRSSHHIVPSPFDGDEVPEEEAQAWKNERNRTQSSWRRLFYGGLFPRLREILIKPFFSWLVIGCILGSNVILMYAANAKLSGEEEPVWCEQVEYFFVSVFIVEVVIKILAVGVNGYVNTPWWKFDFFVTIASILGIALELQTSASRFQQTSVPLRMSKVLRTIRLIRVVSRVKKFRMIISTSTKFFPAVPRFLLLICSILYIYMVVGIESFSFKNQQLWEDATNNTSYSDMVYEIPASGGDATYADMSYSKNVNFQTPQNALITLFSLMMVNNWHIIHDAVEIAVGEKWFVSFFFVSFHIIAVIVVMNLVVSTFLESYLKEWAKNNVNRQEVLEKTIVLGDGAGGGDGGAESGSIRGNGDRIITEAIQERTLVCYSCEKPFSWTRGSVECDVSRKICCQDCCRLYVEPRLDISARSSPKLLANFSNQKVGYEPIRIEKNIRLELLKMWREDAEIELGLQDPSAELEDVEEEFFDPSGEQIELKTTSLRNLHQKQSSSNLKVNFSGVTDLFSRNKSKYFVNPTSLPSHEIVSDLEVEIGVDLNTVKKQRDEVGLELEQAVGVAVDEINKEKKEKKVTRRRGVSLTEKLRESQVEHN</sequence>
<dbReference type="Gene3D" id="1.20.120.350">
    <property type="entry name" value="Voltage-gated potassium channels. Chain C"/>
    <property type="match status" value="1"/>
</dbReference>
<evidence type="ECO:0000256" key="2">
    <source>
        <dbReference type="ARBA" id="ARBA00022692"/>
    </source>
</evidence>
<feature type="transmembrane region" description="Helical" evidence="7">
    <location>
        <begin position="354"/>
        <end position="376"/>
    </location>
</feature>
<dbReference type="GO" id="GO:0005216">
    <property type="term" value="F:monoatomic ion channel activity"/>
    <property type="evidence" value="ECO:0007669"/>
    <property type="project" value="InterPro"/>
</dbReference>
<feature type="compositionally biased region" description="Polar residues" evidence="6">
    <location>
        <begin position="13"/>
        <end position="22"/>
    </location>
</feature>
<evidence type="ECO:0000256" key="3">
    <source>
        <dbReference type="ARBA" id="ARBA00022837"/>
    </source>
</evidence>
<evidence type="ECO:0000259" key="8">
    <source>
        <dbReference type="PROSITE" id="PS50222"/>
    </source>
</evidence>
<dbReference type="SMART" id="SM00054">
    <property type="entry name" value="EFh"/>
    <property type="match status" value="2"/>
</dbReference>
<feature type="transmembrane region" description="Helical" evidence="7">
    <location>
        <begin position="130"/>
        <end position="149"/>
    </location>
</feature>
<feature type="transmembrane region" description="Helical" evidence="7">
    <location>
        <begin position="286"/>
        <end position="305"/>
    </location>
</feature>
<evidence type="ECO:0000256" key="4">
    <source>
        <dbReference type="ARBA" id="ARBA00022989"/>
    </source>
</evidence>
<keyword evidence="5 7" id="KW-0472">Membrane</keyword>
<feature type="domain" description="EF-hand" evidence="8">
    <location>
        <begin position="393"/>
        <end position="428"/>
    </location>
</feature>
<feature type="compositionally biased region" description="Basic and acidic residues" evidence="6">
    <location>
        <begin position="1055"/>
        <end position="1065"/>
    </location>
</feature>
<comment type="caution">
    <text evidence="9">The sequence shown here is derived from an EMBL/GenBank/DDBJ whole genome shotgun (WGS) entry which is preliminary data.</text>
</comment>
<feature type="transmembrane region" description="Helical" evidence="7">
    <location>
        <begin position="759"/>
        <end position="785"/>
    </location>
</feature>
<dbReference type="GO" id="GO:0016020">
    <property type="term" value="C:membrane"/>
    <property type="evidence" value="ECO:0007669"/>
    <property type="project" value="UniProtKB-SubCell"/>
</dbReference>
<proteinExistence type="predicted"/>